<proteinExistence type="predicted"/>
<keyword evidence="2" id="KW-0472">Membrane</keyword>
<dbReference type="InterPro" id="IPR011990">
    <property type="entry name" value="TPR-like_helical_dom_sf"/>
</dbReference>
<organism evidence="3 4">
    <name type="scientific">Trueperella bialowiezensis</name>
    <dbReference type="NCBI Taxonomy" id="312285"/>
    <lineage>
        <taxon>Bacteria</taxon>
        <taxon>Bacillati</taxon>
        <taxon>Actinomycetota</taxon>
        <taxon>Actinomycetes</taxon>
        <taxon>Actinomycetales</taxon>
        <taxon>Actinomycetaceae</taxon>
        <taxon>Trueperella</taxon>
    </lineage>
</organism>
<dbReference type="Gene3D" id="1.25.40.10">
    <property type="entry name" value="Tetratricopeptide repeat domain"/>
    <property type="match status" value="1"/>
</dbReference>
<feature type="transmembrane region" description="Helical" evidence="2">
    <location>
        <begin position="12"/>
        <end position="37"/>
    </location>
</feature>
<feature type="region of interest" description="Disordered" evidence="1">
    <location>
        <begin position="154"/>
        <end position="254"/>
    </location>
</feature>
<feature type="compositionally biased region" description="Gly residues" evidence="1">
    <location>
        <begin position="241"/>
        <end position="254"/>
    </location>
</feature>
<dbReference type="SUPFAM" id="SSF48452">
    <property type="entry name" value="TPR-like"/>
    <property type="match status" value="1"/>
</dbReference>
<dbReference type="AlphaFoldDB" id="A0A3S4X663"/>
<feature type="compositionally biased region" description="Basic and acidic residues" evidence="1">
    <location>
        <begin position="169"/>
        <end position="195"/>
    </location>
</feature>
<reference evidence="3 4" key="1">
    <citation type="submission" date="2018-12" db="EMBL/GenBank/DDBJ databases">
        <authorList>
            <consortium name="Pathogen Informatics"/>
        </authorList>
    </citation>
    <scope>NUCLEOTIDE SEQUENCE [LARGE SCALE GENOMIC DNA]</scope>
    <source>
        <strain evidence="3 4">NCTC13354</strain>
    </source>
</reference>
<name>A0A3S4X663_9ACTO</name>
<evidence type="ECO:0000313" key="4">
    <source>
        <dbReference type="Proteomes" id="UP000269542"/>
    </source>
</evidence>
<gene>
    <name evidence="3" type="ORF">NCTC13354_01210</name>
</gene>
<feature type="compositionally biased region" description="Basic and acidic residues" evidence="1">
    <location>
        <begin position="220"/>
        <end position="239"/>
    </location>
</feature>
<dbReference type="OrthoDB" id="3252011at2"/>
<keyword evidence="4" id="KW-1185">Reference proteome</keyword>
<protein>
    <submittedName>
        <fullName evidence="3">Uncharacterized protein</fullName>
    </submittedName>
</protein>
<dbReference type="Proteomes" id="UP000269542">
    <property type="component" value="Chromosome"/>
</dbReference>
<dbReference type="EMBL" id="LR134476">
    <property type="protein sequence ID" value="VEI13495.1"/>
    <property type="molecule type" value="Genomic_DNA"/>
</dbReference>
<accession>A0A3S4X663</accession>
<keyword evidence="2" id="KW-0812">Transmembrane</keyword>
<sequence length="254" mass="26874">MTRTTAQKIVGAVAAVLALVLAVVAIVAGIAVGGMWAGQSRYASGHDADSAQFYRAASKVLPEQLDRWEAYFGQGTAQIRAGNVEGGVATLAVALQFVPKDADAGTPTNDDEDELTPECRVRMNMAVGQEILGDRQFAAGYFAEAEQTFTQASQTVEQCVPQGENPQQQKKDTDTKASDARERNKENPGGDKPGGEEPTGGDEPGGEEPTGEDPPSTSELKLRELAKRAAEAERLRRQGEGLTGGYGGYGGENW</sequence>
<evidence type="ECO:0000256" key="2">
    <source>
        <dbReference type="SAM" id="Phobius"/>
    </source>
</evidence>
<keyword evidence="2" id="KW-1133">Transmembrane helix</keyword>
<dbReference type="RefSeq" id="WP_126416603.1">
    <property type="nucleotide sequence ID" value="NZ_LR134476.1"/>
</dbReference>
<dbReference type="KEGG" id="tbw:NCTC13354_01210"/>
<evidence type="ECO:0000256" key="1">
    <source>
        <dbReference type="SAM" id="MobiDB-lite"/>
    </source>
</evidence>
<evidence type="ECO:0000313" key="3">
    <source>
        <dbReference type="EMBL" id="VEI13495.1"/>
    </source>
</evidence>